<name>A0A248TLB9_9BACI</name>
<dbReference type="EMBL" id="CP022983">
    <property type="protein sequence ID" value="ASV69007.1"/>
    <property type="molecule type" value="Genomic_DNA"/>
</dbReference>
<dbReference type="KEGG" id="bko:CKF48_17905"/>
<gene>
    <name evidence="1" type="ORF">CKF48_17905</name>
</gene>
<sequence>MGKIMTLILFVLSGVFIYQYRYRLVGLLARQNFIIATVLNCPFLREKAMKLVFPQPQYNDERL</sequence>
<dbReference type="AlphaFoldDB" id="A0A248TLB9"/>
<keyword evidence="2" id="KW-1185">Reference proteome</keyword>
<dbReference type="OrthoDB" id="2696719at2"/>
<evidence type="ECO:0000313" key="2">
    <source>
        <dbReference type="Proteomes" id="UP000215137"/>
    </source>
</evidence>
<proteinExistence type="predicted"/>
<accession>A0A248TLB9</accession>
<dbReference type="RefSeq" id="WP_095372571.1">
    <property type="nucleotide sequence ID" value="NZ_CP022983.1"/>
</dbReference>
<dbReference type="Proteomes" id="UP000215137">
    <property type="component" value="Chromosome"/>
</dbReference>
<organism evidence="1 2">
    <name type="scientific">Cytobacillus kochii</name>
    <dbReference type="NCBI Taxonomy" id="859143"/>
    <lineage>
        <taxon>Bacteria</taxon>
        <taxon>Bacillati</taxon>
        <taxon>Bacillota</taxon>
        <taxon>Bacilli</taxon>
        <taxon>Bacillales</taxon>
        <taxon>Bacillaceae</taxon>
        <taxon>Cytobacillus</taxon>
    </lineage>
</organism>
<evidence type="ECO:0000313" key="1">
    <source>
        <dbReference type="EMBL" id="ASV69007.1"/>
    </source>
</evidence>
<reference evidence="1 2" key="1">
    <citation type="submission" date="2017-08" db="EMBL/GenBank/DDBJ databases">
        <title>Complete Genome Sequence of Bacillus kochii Oregon-R-modENCODE STRAIN BDGP4, isolated from Drosophila melanogaster gut.</title>
        <authorList>
            <person name="Wan K.H."/>
            <person name="Yu C."/>
            <person name="Park S."/>
            <person name="Hammonds A.S."/>
            <person name="Booth B.W."/>
            <person name="Celniker S.E."/>
        </authorList>
    </citation>
    <scope>NUCLEOTIDE SEQUENCE [LARGE SCALE GENOMIC DNA]</scope>
    <source>
        <strain evidence="1 2">BDGP4</strain>
    </source>
</reference>
<protein>
    <submittedName>
        <fullName evidence="1">Uncharacterized protein</fullName>
    </submittedName>
</protein>